<dbReference type="STRING" id="1165861.A0A0L0VIN5"/>
<protein>
    <submittedName>
        <fullName evidence="1">Uncharacterized protein</fullName>
    </submittedName>
</protein>
<evidence type="ECO:0000313" key="1">
    <source>
        <dbReference type="EMBL" id="KNE99123.1"/>
    </source>
</evidence>
<keyword evidence="2" id="KW-1185">Reference proteome</keyword>
<name>A0A0L0VIN5_9BASI</name>
<sequence length="273" mass="29649">MLLKVDSLAMMRIVKHACEVALSNASSPASLIVQDLGSNADGKDKQANQKSTARYTASILPRLSALGADANVVGFYCSTVHGQHCATPGFIETLISMQISSPAVTNPKTHKTTTATISNTVSDTGKHLYCPGIVSNLGPFPHHGIGSNHEAIQDMIGFDSSLDDQIQLLVDGVSCSWYVISTITTGTVCIAEIYSYNFHKPQPEDLIHLHHYPRCRSPVSECWYQVSSAKLPPLFHFYEAPSHNSRCALLVKVPYSHPPTQPPPDHPPNNLHA</sequence>
<proteinExistence type="predicted"/>
<dbReference type="EMBL" id="AJIL01000049">
    <property type="protein sequence ID" value="KNE99123.1"/>
    <property type="molecule type" value="Genomic_DNA"/>
</dbReference>
<accession>A0A0L0VIN5</accession>
<evidence type="ECO:0000313" key="2">
    <source>
        <dbReference type="Proteomes" id="UP000054564"/>
    </source>
</evidence>
<dbReference type="Proteomes" id="UP000054564">
    <property type="component" value="Unassembled WGS sequence"/>
</dbReference>
<dbReference type="AlphaFoldDB" id="A0A0L0VIN5"/>
<comment type="caution">
    <text evidence="1">The sequence shown here is derived from an EMBL/GenBank/DDBJ whole genome shotgun (WGS) entry which is preliminary data.</text>
</comment>
<reference evidence="2" key="1">
    <citation type="submission" date="2014-03" db="EMBL/GenBank/DDBJ databases">
        <title>The Genome Sequence of Puccinia striiformis f. sp. tritici PST-78.</title>
        <authorList>
            <consortium name="The Broad Institute Genome Sequencing Platform"/>
            <person name="Cuomo C."/>
            <person name="Hulbert S."/>
            <person name="Chen X."/>
            <person name="Walker B."/>
            <person name="Young S.K."/>
            <person name="Zeng Q."/>
            <person name="Gargeya S."/>
            <person name="Fitzgerald M."/>
            <person name="Haas B."/>
            <person name="Abouelleil A."/>
            <person name="Alvarado L."/>
            <person name="Arachchi H.M."/>
            <person name="Berlin A.M."/>
            <person name="Chapman S.B."/>
            <person name="Goldberg J."/>
            <person name="Griggs A."/>
            <person name="Gujja S."/>
            <person name="Hansen M."/>
            <person name="Howarth C."/>
            <person name="Imamovic A."/>
            <person name="Larimer J."/>
            <person name="McCowan C."/>
            <person name="Montmayeur A."/>
            <person name="Murphy C."/>
            <person name="Neiman D."/>
            <person name="Pearson M."/>
            <person name="Priest M."/>
            <person name="Roberts A."/>
            <person name="Saif S."/>
            <person name="Shea T."/>
            <person name="Sisk P."/>
            <person name="Sykes S."/>
            <person name="Wortman J."/>
            <person name="Nusbaum C."/>
            <person name="Birren B."/>
        </authorList>
    </citation>
    <scope>NUCLEOTIDE SEQUENCE [LARGE SCALE GENOMIC DNA]</scope>
    <source>
        <strain evidence="2">race PST-78</strain>
    </source>
</reference>
<organism evidence="1 2">
    <name type="scientific">Puccinia striiformis f. sp. tritici PST-78</name>
    <dbReference type="NCBI Taxonomy" id="1165861"/>
    <lineage>
        <taxon>Eukaryota</taxon>
        <taxon>Fungi</taxon>
        <taxon>Dikarya</taxon>
        <taxon>Basidiomycota</taxon>
        <taxon>Pucciniomycotina</taxon>
        <taxon>Pucciniomycetes</taxon>
        <taxon>Pucciniales</taxon>
        <taxon>Pucciniaceae</taxon>
        <taxon>Puccinia</taxon>
    </lineage>
</organism>
<gene>
    <name evidence="1" type="ORF">PSTG_07602</name>
</gene>